<accession>A0A518A569</accession>
<keyword evidence="1" id="KW-0812">Transmembrane</keyword>
<protein>
    <recommendedName>
        <fullName evidence="6">Flp/Fap pilin component</fullName>
    </recommendedName>
</protein>
<name>A0A517Q6J8_9PLAN</name>
<keyword evidence="4" id="KW-1185">Reference proteome</keyword>
<keyword evidence="1" id="KW-1133">Transmembrane helix</keyword>
<dbReference type="EMBL" id="CP037421">
    <property type="protein sequence ID" value="QDT27262.1"/>
    <property type="molecule type" value="Genomic_DNA"/>
</dbReference>
<proteinExistence type="predicted"/>
<sequence>MKGHPVLKLIRTQTKRWKRKVRGSVFVEYLLLLTIIGIGALAGLNTLRYALHSELLDLANAINAINSP</sequence>
<reference evidence="2 4" key="1">
    <citation type="submission" date="2019-03" db="EMBL/GenBank/DDBJ databases">
        <title>Deep-cultivation of Planctomycetes and their phenomic and genomic characterization uncovers novel biology.</title>
        <authorList>
            <person name="Wiegand S."/>
            <person name="Jogler M."/>
            <person name="Boedeker C."/>
            <person name="Pinto D."/>
            <person name="Vollmers J."/>
            <person name="Rivas-Marin E."/>
            <person name="Kohn T."/>
            <person name="Peeters S.H."/>
            <person name="Heuer A."/>
            <person name="Rast P."/>
            <person name="Oberbeckmann S."/>
            <person name="Bunk B."/>
            <person name="Jeske O."/>
            <person name="Meyerdierks A."/>
            <person name="Storesund J.E."/>
            <person name="Kallscheuer N."/>
            <person name="Luecker S."/>
            <person name="Lage O.M."/>
            <person name="Pohl T."/>
            <person name="Merkel B.J."/>
            <person name="Hornburger P."/>
            <person name="Mueller R.-W."/>
            <person name="Bruemmer F."/>
            <person name="Labrenz M."/>
            <person name="Spormann A.M."/>
            <person name="Op den Camp H."/>
            <person name="Overmann J."/>
            <person name="Amann R."/>
            <person name="Jetten M.S.M."/>
            <person name="Mascher T."/>
            <person name="Medema M.H."/>
            <person name="Devos D.P."/>
            <person name="Kaster A.-K."/>
            <person name="Ovreas L."/>
            <person name="Rohde M."/>
            <person name="Galperin M.Y."/>
            <person name="Jogler C."/>
        </authorList>
    </citation>
    <scope>NUCLEOTIDE SEQUENCE [LARGE SCALE GENOMIC DNA]</scope>
    <source>
        <strain evidence="2 4">Enr10</strain>
        <strain evidence="3 5">Pan153</strain>
    </source>
</reference>
<evidence type="ECO:0008006" key="6">
    <source>
        <dbReference type="Google" id="ProtNLM"/>
    </source>
</evidence>
<feature type="transmembrane region" description="Helical" evidence="1">
    <location>
        <begin position="21"/>
        <end position="44"/>
    </location>
</feature>
<keyword evidence="1" id="KW-0472">Membrane</keyword>
<dbReference type="AlphaFoldDB" id="A0A517Q6J8"/>
<evidence type="ECO:0000313" key="5">
    <source>
        <dbReference type="Proteomes" id="UP000320839"/>
    </source>
</evidence>
<dbReference type="Proteomes" id="UP000320839">
    <property type="component" value="Chromosome"/>
</dbReference>
<dbReference type="Proteomes" id="UP000315647">
    <property type="component" value="Chromosome"/>
</dbReference>
<evidence type="ECO:0000313" key="4">
    <source>
        <dbReference type="Proteomes" id="UP000315647"/>
    </source>
</evidence>
<organism evidence="2 4">
    <name type="scientific">Gimesia panareensis</name>
    <dbReference type="NCBI Taxonomy" id="2527978"/>
    <lineage>
        <taxon>Bacteria</taxon>
        <taxon>Pseudomonadati</taxon>
        <taxon>Planctomycetota</taxon>
        <taxon>Planctomycetia</taxon>
        <taxon>Planctomycetales</taxon>
        <taxon>Planctomycetaceae</taxon>
        <taxon>Gimesia</taxon>
    </lineage>
</organism>
<dbReference type="EMBL" id="CP036317">
    <property type="protein sequence ID" value="QDV16830.1"/>
    <property type="molecule type" value="Genomic_DNA"/>
</dbReference>
<gene>
    <name evidence="2" type="ORF">Enr10x_25770</name>
    <name evidence="3" type="ORF">Pan153_14620</name>
</gene>
<accession>A0A518FKJ6</accession>
<evidence type="ECO:0000313" key="3">
    <source>
        <dbReference type="EMBL" id="QDV16830.1"/>
    </source>
</evidence>
<evidence type="ECO:0000313" key="2">
    <source>
        <dbReference type="EMBL" id="QDT27262.1"/>
    </source>
</evidence>
<accession>A0A517Q6J8</accession>
<evidence type="ECO:0000256" key="1">
    <source>
        <dbReference type="SAM" id="Phobius"/>
    </source>
</evidence>